<dbReference type="EMBL" id="CP097507">
    <property type="protein sequence ID" value="URE05952.1"/>
    <property type="molecule type" value="Genomic_DNA"/>
</dbReference>
<dbReference type="PROSITE" id="PS51319">
    <property type="entry name" value="TFIIS_N"/>
    <property type="match status" value="1"/>
</dbReference>
<evidence type="ECO:0000256" key="3">
    <source>
        <dbReference type="PROSITE-ProRule" id="PRU00649"/>
    </source>
</evidence>
<feature type="region of interest" description="Disordered" evidence="4">
    <location>
        <begin position="293"/>
        <end position="432"/>
    </location>
</feature>
<name>A0A9E7G4W7_9LILI</name>
<feature type="compositionally biased region" description="Basic and acidic residues" evidence="4">
    <location>
        <begin position="71"/>
        <end position="88"/>
    </location>
</feature>
<dbReference type="Gene3D" id="1.20.930.10">
    <property type="entry name" value="Conserved domain common to transcription factors TFIIS, elongin A, CRSP70"/>
    <property type="match status" value="1"/>
</dbReference>
<dbReference type="AlphaFoldDB" id="A0A9E7G4W7"/>
<keyword evidence="2 3" id="KW-0539">Nucleus</keyword>
<evidence type="ECO:0000256" key="1">
    <source>
        <dbReference type="ARBA" id="ARBA00004123"/>
    </source>
</evidence>
<keyword evidence="7" id="KW-1185">Reference proteome</keyword>
<dbReference type="SMART" id="SM00509">
    <property type="entry name" value="TFS2N"/>
    <property type="match status" value="1"/>
</dbReference>
<evidence type="ECO:0000256" key="4">
    <source>
        <dbReference type="SAM" id="MobiDB-lite"/>
    </source>
</evidence>
<reference evidence="6" key="1">
    <citation type="submission" date="2022-05" db="EMBL/GenBank/DDBJ databases">
        <title>The Musa troglodytarum L. genome provides insights into the mechanism of non-climacteric behaviour and enrichment of carotenoids.</title>
        <authorList>
            <person name="Wang J."/>
        </authorList>
    </citation>
    <scope>NUCLEOTIDE SEQUENCE</scope>
    <source>
        <tissue evidence="6">Leaf</tissue>
    </source>
</reference>
<organism evidence="6 7">
    <name type="scientific">Musa troglodytarum</name>
    <name type="common">fe'i banana</name>
    <dbReference type="NCBI Taxonomy" id="320322"/>
    <lineage>
        <taxon>Eukaryota</taxon>
        <taxon>Viridiplantae</taxon>
        <taxon>Streptophyta</taxon>
        <taxon>Embryophyta</taxon>
        <taxon>Tracheophyta</taxon>
        <taxon>Spermatophyta</taxon>
        <taxon>Magnoliopsida</taxon>
        <taxon>Liliopsida</taxon>
        <taxon>Zingiberales</taxon>
        <taxon>Musaceae</taxon>
        <taxon>Musa</taxon>
    </lineage>
</organism>
<dbReference type="OrthoDB" id="44867at2759"/>
<dbReference type="PANTHER" id="PTHR46554">
    <property type="entry name" value="MEDIATOR OF RNA POLYMERASE II TRANSCRIPTION SUBUNIT 26A-RELATED"/>
    <property type="match status" value="1"/>
</dbReference>
<dbReference type="InterPro" id="IPR035441">
    <property type="entry name" value="TFIIS/LEDGF_dom_sf"/>
</dbReference>
<feature type="region of interest" description="Disordered" evidence="4">
    <location>
        <begin position="71"/>
        <end position="96"/>
    </location>
</feature>
<dbReference type="Proteomes" id="UP001055439">
    <property type="component" value="Chromosome 5"/>
</dbReference>
<protein>
    <recommendedName>
        <fullName evidence="5">TFIIS N-terminal domain-containing protein</fullName>
    </recommendedName>
</protein>
<evidence type="ECO:0000256" key="2">
    <source>
        <dbReference type="ARBA" id="ARBA00023242"/>
    </source>
</evidence>
<evidence type="ECO:0000313" key="7">
    <source>
        <dbReference type="Proteomes" id="UP001055439"/>
    </source>
</evidence>
<dbReference type="InterPro" id="IPR003617">
    <property type="entry name" value="TFIIS/CRSP70_N_sub"/>
</dbReference>
<sequence>MASSSGSLDYWRKFFRSANSDIFEVMEHAILVAASDHPQEFRSRRHQIVEKLFAVLLPRCYGCDRVAEGEEGDRSVKRDGEKESKVDSSNDGPEDLNRIVSNYSYDEAEALTEEIEEESQIVGEVLRIKEIFANHRDESHSILFESLRRLQLMELSVEVLKTTEIGKAVNGLRRHNSKQIRHLVRTLIDGWKVLVDEWVRATAAIADNSPDSINPPMEDEEGLPSPPLDEGFLFATQTTSMQLSKVYIRYNCLDDLSSIVLNLTDRVSFSVPFSYHLDVKFFEEMDDDGNFRNNGEFEKSWENGGSPENDVPHRKQQPPKHYVIPKEQAETRRQEPSQFITPEGKEVTQRQLPPQSAIVEDKSQMKQQKAVTRPGKPQDPGIGQGRCEGIVNRQSKPVILDSGPGRPPKLPHAQNVGRPMKPKQHQDSGALRRKLLVGPQDKTKCSEESSIREKLELAKRKLHEGYQQAENAKKQRTIQVMELHDLPKQVHNRHPVLKSRNQIRSWANGRHHRINLSKGMVGLPKQQVGFRTKYGRLV</sequence>
<dbReference type="CDD" id="cd00183">
    <property type="entry name" value="TFIIS_I"/>
    <property type="match status" value="1"/>
</dbReference>
<dbReference type="InterPro" id="IPR017923">
    <property type="entry name" value="TFIIS_N"/>
</dbReference>
<gene>
    <name evidence="6" type="ORF">MUK42_20791</name>
</gene>
<dbReference type="PANTHER" id="PTHR46554:SF2">
    <property type="entry name" value="TFIIS N-TERMINAL DOMAIN-CONTAINING PROTEIN"/>
    <property type="match status" value="1"/>
</dbReference>
<dbReference type="GO" id="GO:0005634">
    <property type="term" value="C:nucleus"/>
    <property type="evidence" value="ECO:0007669"/>
    <property type="project" value="UniProtKB-SubCell"/>
</dbReference>
<evidence type="ECO:0000259" key="5">
    <source>
        <dbReference type="PROSITE" id="PS51319"/>
    </source>
</evidence>
<comment type="subcellular location">
    <subcellularLocation>
        <location evidence="1 3">Nucleus</location>
    </subcellularLocation>
</comment>
<proteinExistence type="predicted"/>
<dbReference type="Pfam" id="PF08711">
    <property type="entry name" value="Med26"/>
    <property type="match status" value="1"/>
</dbReference>
<accession>A0A9E7G4W7</accession>
<dbReference type="SUPFAM" id="SSF47676">
    <property type="entry name" value="Conserved domain common to transcription factors TFIIS, elongin A, CRSP70"/>
    <property type="match status" value="1"/>
</dbReference>
<feature type="domain" description="TFIIS N-terminal" evidence="5">
    <location>
        <begin position="123"/>
        <end position="198"/>
    </location>
</feature>
<evidence type="ECO:0000313" key="6">
    <source>
        <dbReference type="EMBL" id="URE05952.1"/>
    </source>
</evidence>